<name>A0A9Q3ES36_9BASI</name>
<evidence type="ECO:0000256" key="1">
    <source>
        <dbReference type="SAM" id="MobiDB-lite"/>
    </source>
</evidence>
<dbReference type="EMBL" id="AVOT02029722">
    <property type="protein sequence ID" value="MBW0522662.1"/>
    <property type="molecule type" value="Genomic_DNA"/>
</dbReference>
<evidence type="ECO:0000313" key="2">
    <source>
        <dbReference type="EMBL" id="MBW0522662.1"/>
    </source>
</evidence>
<evidence type="ECO:0000313" key="3">
    <source>
        <dbReference type="Proteomes" id="UP000765509"/>
    </source>
</evidence>
<proteinExistence type="predicted"/>
<sequence>MLKSDKEAKIPLLTPIWDNSEDAFLDFQEEINEEKTHQEKSLILNEEDEYSNDNKHSSLESCLTLSVRKIKVIGPQHTTLINPDIREENILPYAR</sequence>
<protein>
    <submittedName>
        <fullName evidence="2">Uncharacterized protein</fullName>
    </submittedName>
</protein>
<accession>A0A9Q3ES36</accession>
<dbReference type="Proteomes" id="UP000765509">
    <property type="component" value="Unassembled WGS sequence"/>
</dbReference>
<comment type="caution">
    <text evidence="2">The sequence shown here is derived from an EMBL/GenBank/DDBJ whole genome shotgun (WGS) entry which is preliminary data.</text>
</comment>
<reference evidence="2" key="1">
    <citation type="submission" date="2021-03" db="EMBL/GenBank/DDBJ databases">
        <title>Draft genome sequence of rust myrtle Austropuccinia psidii MF-1, a brazilian biotype.</title>
        <authorList>
            <person name="Quecine M.C."/>
            <person name="Pachon D.M.R."/>
            <person name="Bonatelli M.L."/>
            <person name="Correr F.H."/>
            <person name="Franceschini L.M."/>
            <person name="Leite T.F."/>
            <person name="Margarido G.R.A."/>
            <person name="Almeida C.A."/>
            <person name="Ferrarezi J.A."/>
            <person name="Labate C.A."/>
        </authorList>
    </citation>
    <scope>NUCLEOTIDE SEQUENCE</scope>
    <source>
        <strain evidence="2">MF-1</strain>
    </source>
</reference>
<dbReference type="AlphaFoldDB" id="A0A9Q3ES36"/>
<organism evidence="2 3">
    <name type="scientific">Austropuccinia psidii MF-1</name>
    <dbReference type="NCBI Taxonomy" id="1389203"/>
    <lineage>
        <taxon>Eukaryota</taxon>
        <taxon>Fungi</taxon>
        <taxon>Dikarya</taxon>
        <taxon>Basidiomycota</taxon>
        <taxon>Pucciniomycotina</taxon>
        <taxon>Pucciniomycetes</taxon>
        <taxon>Pucciniales</taxon>
        <taxon>Sphaerophragmiaceae</taxon>
        <taxon>Austropuccinia</taxon>
    </lineage>
</organism>
<gene>
    <name evidence="2" type="ORF">O181_062377</name>
</gene>
<keyword evidence="3" id="KW-1185">Reference proteome</keyword>
<feature type="region of interest" description="Disordered" evidence="1">
    <location>
        <begin position="35"/>
        <end position="55"/>
    </location>
</feature>